<feature type="region of interest" description="Disordered" evidence="1">
    <location>
        <begin position="58"/>
        <end position="85"/>
    </location>
</feature>
<reference evidence="2 3" key="1">
    <citation type="submission" date="2014-09" db="EMBL/GenBank/DDBJ databases">
        <authorList>
            <person name="Ellenberger Sabrina"/>
        </authorList>
    </citation>
    <scope>NUCLEOTIDE SEQUENCE [LARGE SCALE GENOMIC DNA]</scope>
    <source>
        <strain evidence="2 3">CBS 412.66</strain>
    </source>
</reference>
<sequence>MSNSNKKIPYYSDEPSQSPAKSILQKSHDYEEHETPEHKYGALTMKRNYLPENLRAAHEEPDEFALDGQDDELPKTPKKTGIVFPNEPDEWKAIDEKERKIKEDAVQLLPPKIYGQLVPDSHAPVAADNLMLLLANESTIVQGVDPGIVTTAGYWAISDDKIVPLPMDAHVEFGLPANTVITAVMSNQDRNKREKSGMQKKQLQRTAAKRRIREKLFYQRKVAQDKAKTRHENASFITFTGNWSGSGKYVKGHSRSSTRPHYTQLAACEKDFVLSVDEYKSTITCSSCFQRTTKQTQIRDGKVKSIPGVVVCFDPRCPRRISTSATTSNRDRNEATKIAMIGFSSLVSEDGLPLPAFRRTQSNKCLP</sequence>
<organism evidence="2 3">
    <name type="scientific">Parasitella parasitica</name>
    <dbReference type="NCBI Taxonomy" id="35722"/>
    <lineage>
        <taxon>Eukaryota</taxon>
        <taxon>Fungi</taxon>
        <taxon>Fungi incertae sedis</taxon>
        <taxon>Mucoromycota</taxon>
        <taxon>Mucoromycotina</taxon>
        <taxon>Mucoromycetes</taxon>
        <taxon>Mucorales</taxon>
        <taxon>Mucorineae</taxon>
        <taxon>Mucoraceae</taxon>
        <taxon>Parasitella</taxon>
    </lineage>
</organism>
<dbReference type="EMBL" id="LN733372">
    <property type="protein sequence ID" value="CEP16880.1"/>
    <property type="molecule type" value="Genomic_DNA"/>
</dbReference>
<dbReference type="STRING" id="35722.A0A0B7NMW5"/>
<feature type="compositionally biased region" description="Basic and acidic residues" evidence="1">
    <location>
        <begin position="26"/>
        <end position="40"/>
    </location>
</feature>
<dbReference type="OrthoDB" id="551302at2759"/>
<feature type="compositionally biased region" description="Acidic residues" evidence="1">
    <location>
        <begin position="60"/>
        <end position="71"/>
    </location>
</feature>
<evidence type="ECO:0000313" key="3">
    <source>
        <dbReference type="Proteomes" id="UP000054107"/>
    </source>
</evidence>
<proteinExistence type="predicted"/>
<accession>A0A0B7NMW5</accession>
<dbReference type="Proteomes" id="UP000054107">
    <property type="component" value="Unassembled WGS sequence"/>
</dbReference>
<evidence type="ECO:0000313" key="2">
    <source>
        <dbReference type="EMBL" id="CEP16880.1"/>
    </source>
</evidence>
<gene>
    <name evidence="2" type="primary">PARPA_11159.1 scaffold 42800</name>
</gene>
<protein>
    <submittedName>
        <fullName evidence="2">Uncharacterized protein</fullName>
    </submittedName>
</protein>
<feature type="region of interest" description="Disordered" evidence="1">
    <location>
        <begin position="188"/>
        <end position="208"/>
    </location>
</feature>
<name>A0A0B7NMW5_9FUNG</name>
<feature type="region of interest" description="Disordered" evidence="1">
    <location>
        <begin position="1"/>
        <end position="43"/>
    </location>
</feature>
<keyword evidence="3" id="KW-1185">Reference proteome</keyword>
<evidence type="ECO:0000256" key="1">
    <source>
        <dbReference type="SAM" id="MobiDB-lite"/>
    </source>
</evidence>
<dbReference type="AlphaFoldDB" id="A0A0B7NMW5"/>